<reference evidence="8" key="2">
    <citation type="journal article" date="2002" name="Genome Biol.">
        <title>Finishing a whole-genome shotgun: release 3 of the Drosophila melanogaster euchromatic genome sequence.</title>
        <authorList>
            <person name="Celniker S.E."/>
            <person name="Wheeler D.A."/>
            <person name="Kronmiller B."/>
            <person name="Carlson J.W."/>
            <person name="Halpern A."/>
            <person name="Patel S."/>
            <person name="Adams M."/>
            <person name="Champe M."/>
            <person name="Dugan S.P."/>
            <person name="Frise E."/>
            <person name="Hodgson A."/>
            <person name="George R.A."/>
            <person name="Hoskins R.A."/>
            <person name="Laverty T."/>
            <person name="Muzny D.M."/>
            <person name="Nelson C.R."/>
            <person name="Pacleb J.M."/>
            <person name="Park S."/>
            <person name="Pfeiffer B.D."/>
            <person name="Richards S."/>
            <person name="Sodergren E.J."/>
            <person name="Svirskas R."/>
            <person name="Tabor P.E."/>
            <person name="Wan K."/>
            <person name="Stapleton M."/>
            <person name="Sutton G.G."/>
            <person name="Venter C."/>
            <person name="Weinstock G."/>
            <person name="Scherer S.E."/>
            <person name="Myers E.W."/>
            <person name="Gibbs R.A."/>
            <person name="Rubin G.M."/>
        </authorList>
    </citation>
    <scope>NUCLEOTIDE SEQUENCE [LARGE SCALE GENOMIC DNA]</scope>
    <source>
        <strain evidence="8">Berkeley</strain>
    </source>
</reference>
<evidence type="ECO:0000256" key="2">
    <source>
        <dbReference type="ARBA" id="ARBA00022525"/>
    </source>
</evidence>
<dbReference type="SUPFAM" id="SSF55797">
    <property type="entry name" value="PR-1-like"/>
    <property type="match status" value="1"/>
</dbReference>
<accession>C0PV53</accession>
<dbReference type="EMBL" id="BT072909">
    <property type="protein sequence ID" value="ACN78603.1"/>
    <property type="molecule type" value="mRNA"/>
</dbReference>
<dbReference type="OMA" id="ENICEFR"/>
<evidence type="ECO:0000256" key="1">
    <source>
        <dbReference type="ARBA" id="ARBA00004613"/>
    </source>
</evidence>
<dbReference type="Pfam" id="PF00188">
    <property type="entry name" value="CAP"/>
    <property type="match status" value="1"/>
</dbReference>
<name>C0PV53_DROME</name>
<keyword evidence="8" id="KW-1185">Reference proteome</keyword>
<dbReference type="OrthoDB" id="337038at2759"/>
<reference evidence="6" key="14">
    <citation type="submission" date="2022-11" db="EMBL/GenBank/DDBJ databases">
        <title>Drosophila melanogaster release 4 sequence.</title>
        <authorList>
            <consortium name="Berkeley Drosophila Genome Project"/>
            <person name="Celniker S."/>
            <person name="Carlson J."/>
            <person name="Wan K."/>
            <person name="Pfeiffer B."/>
            <person name="Frise E."/>
            <person name="George R."/>
            <person name="Hoskins R."/>
            <person name="Stapleton M."/>
            <person name="Pacleb J."/>
            <person name="Park S."/>
            <person name="Svirskas R."/>
            <person name="Smith E."/>
            <person name="Yu C."/>
            <person name="Rubin G."/>
        </authorList>
    </citation>
    <scope>NUCLEOTIDE SEQUENCE</scope>
</reference>
<dbReference type="Proteomes" id="UP000000803">
    <property type="component" value="Chromosome 3L"/>
</dbReference>
<dbReference type="InParanoid" id="C0PV53"/>
<reference evidence="6" key="11">
    <citation type="journal article" date="2015" name="G3 (Bethesda)">
        <title>Gene Model Annotations for Drosophila melanogaster: Impact of High-Throughput Data.</title>
        <authorList>
            <consortium name="FlyBase Consortium"/>
            <person name="Matthews B.B."/>
            <person name="Dos Santos G."/>
            <person name="Crosby M.A."/>
            <person name="Emmert D.B."/>
            <person name="St Pierre S.E."/>
            <person name="Gramates L.S."/>
            <person name="Zhou P."/>
            <person name="Schroeder A.J."/>
            <person name="Falls K."/>
            <person name="Strelets V."/>
            <person name="Russo S.M."/>
            <person name="Gelbart W.M."/>
            <person name="null"/>
        </authorList>
    </citation>
    <scope>NUCLEOTIDE SEQUENCE</scope>
</reference>
<dbReference type="BioGRID-ORCS" id="10178963">
    <property type="hits" value="0 hits in 1 CRISPR screen"/>
</dbReference>
<dbReference type="GeneID" id="10178963"/>
<keyword evidence="2" id="KW-0964">Secreted</keyword>
<dbReference type="GO" id="GO:0005576">
    <property type="term" value="C:extracellular region"/>
    <property type="evidence" value="ECO:0007669"/>
    <property type="project" value="UniProtKB-SubCell"/>
</dbReference>
<reference evidence="6" key="15">
    <citation type="submission" date="2022-11" db="EMBL/GenBank/DDBJ databases">
        <authorList>
            <consortium name="FlyBase"/>
        </authorList>
    </citation>
    <scope>NUCLEOTIDE SEQUENCE</scope>
</reference>
<evidence type="ECO:0000256" key="3">
    <source>
        <dbReference type="SAM" id="SignalP"/>
    </source>
</evidence>
<reference evidence="6" key="7">
    <citation type="submission" date="2006-08" db="EMBL/GenBank/DDBJ databases">
        <authorList>
            <person name="Celniker S."/>
            <person name="Carlson J."/>
            <person name="Wan K."/>
            <person name="Frise E."/>
            <person name="Hoskins R."/>
            <person name="Park S."/>
            <person name="Svirskas R."/>
            <person name="Rubin G."/>
        </authorList>
    </citation>
    <scope>NUCLEOTIDE SEQUENCE</scope>
</reference>
<dbReference type="Gene3D" id="3.40.33.10">
    <property type="entry name" value="CAP"/>
    <property type="match status" value="1"/>
</dbReference>
<dbReference type="SMR" id="C0PV53"/>
<dbReference type="VEuPathDB" id="VectorBase:FBgn0261832"/>
<feature type="domain" description="SCP" evidence="4">
    <location>
        <begin position="24"/>
        <end position="165"/>
    </location>
</feature>
<evidence type="ECO:0000313" key="7">
    <source>
        <dbReference type="FlyBase" id="FBgn0261832"/>
    </source>
</evidence>
<dbReference type="HOGENOM" id="CLU_1195932_0_0_1"/>
<dbReference type="ExpressionAtlas" id="C0PV53">
    <property type="expression patterns" value="baseline"/>
</dbReference>
<reference evidence="6 8" key="8">
    <citation type="journal article" date="2007" name="Science">
        <title>The Release 5.1 annotation of Drosophila melanogaster heterochromatin.</title>
        <authorList>
            <person name="Smith C.D."/>
            <person name="Shu S."/>
            <person name="Mungall C.J."/>
            <person name="Karpen G.H."/>
        </authorList>
    </citation>
    <scope>NUCLEOTIDE SEQUENCE [LARGE SCALE GENOMIC DNA]</scope>
    <source>
        <strain evidence="8">Berkeley</strain>
    </source>
</reference>
<dbReference type="EMBL" id="AE014296">
    <property type="protein sequence ID" value="ADV37576.1"/>
    <property type="molecule type" value="Genomic_DNA"/>
</dbReference>
<keyword evidence="3" id="KW-0732">Signal</keyword>
<reference evidence="6 8" key="1">
    <citation type="journal article" date="2000" name="Science">
        <title>The genome sequence of Drosophila melanogaster.</title>
        <authorList>
            <person name="Adams M.D."/>
            <person name="Celniker S.E."/>
            <person name="Holt R.A."/>
            <person name="Evans C.A."/>
            <person name="Gocayne J.D."/>
            <person name="Amanatides P.G."/>
            <person name="Scherer S.E."/>
            <person name="Li P.W."/>
            <person name="Hoskins R.A."/>
            <person name="Galle R.F."/>
            <person name="George R.A."/>
            <person name="Lewis S.E."/>
            <person name="Richards S."/>
            <person name="Ashburner M."/>
            <person name="Henderson S.N."/>
            <person name="Sutton G.G."/>
            <person name="Wortman J.R."/>
            <person name="Yandell M.D."/>
            <person name="Zhang Q."/>
            <person name="Chen L.X."/>
            <person name="Brandon R.C."/>
            <person name="Rogers Y.H."/>
            <person name="Blazej R.G."/>
            <person name="Champe M."/>
            <person name="Pfeiffer B.D."/>
            <person name="Wan K.H."/>
            <person name="Doyle C."/>
            <person name="Baxter E.G."/>
            <person name="Helt G."/>
            <person name="Nelson C.R."/>
            <person name="Gabor G.L."/>
            <person name="Abril J.F."/>
            <person name="Agbayani A."/>
            <person name="An H.J."/>
            <person name="Andrews-Pfannkoch C."/>
            <person name="Baldwin D."/>
            <person name="Ballew R.M."/>
            <person name="Basu A."/>
            <person name="Baxendale J."/>
            <person name="Bayraktaroglu L."/>
            <person name="Beasley E.M."/>
            <person name="Beeson K.Y."/>
            <person name="Benos P.V."/>
            <person name="Berman B.P."/>
            <person name="Bhandari D."/>
            <person name="Bolshakov S."/>
            <person name="Borkova D."/>
            <person name="Botchan M.R."/>
            <person name="Bouck J."/>
            <person name="Brokstein P."/>
            <person name="Brottier P."/>
            <person name="Burtis K.C."/>
            <person name="Busam D.A."/>
            <person name="Butler H."/>
            <person name="Cadieu E."/>
            <person name="Center A."/>
            <person name="Chandra I."/>
            <person name="Cherry J.M."/>
            <person name="Cawley S."/>
            <person name="Dahlke C."/>
            <person name="Davenport L.B."/>
            <person name="Davies P."/>
            <person name="de Pablos B."/>
            <person name="Delcher A."/>
            <person name="Deng Z."/>
            <person name="Mays A.D."/>
            <person name="Dew I."/>
            <person name="Dietz S.M."/>
            <person name="Dodson K."/>
            <person name="Doup L.E."/>
            <person name="Downes M."/>
            <person name="Dugan-Rocha S."/>
            <person name="Dunkov B.C."/>
            <person name="Dunn P."/>
            <person name="Durbin K.J."/>
            <person name="Evangelista C.C."/>
            <person name="Ferraz C."/>
            <person name="Ferriera S."/>
            <person name="Fleischmann W."/>
            <person name="Fosler C."/>
            <person name="Gabrielian A.E."/>
            <person name="Garg N.S."/>
            <person name="Gelbart W.M."/>
            <person name="Glasser K."/>
            <person name="Glodek A."/>
            <person name="Gong F."/>
            <person name="Gorrell J.H."/>
            <person name="Gu Z."/>
            <person name="Guan P."/>
            <person name="Harris M."/>
            <person name="Harris N.L."/>
            <person name="Harvey D."/>
            <person name="Heiman T.J."/>
            <person name="Hernandez J.R."/>
            <person name="Houck J."/>
            <person name="Hostin D."/>
            <person name="Houston K.A."/>
            <person name="Howland T.J."/>
            <person name="Wei M.H."/>
            <person name="Ibegwam C."/>
            <person name="Jalali M."/>
            <person name="Kalush F."/>
            <person name="Karpen G.H."/>
            <person name="Ke Z."/>
            <person name="Kennison J.A."/>
            <person name="Ketchum K.A."/>
            <person name="Kimmel B.E."/>
            <person name="Kodira C.D."/>
            <person name="Kraft C."/>
            <person name="Kravitz S."/>
            <person name="Kulp D."/>
            <person name="Lai Z."/>
            <person name="Lasko P."/>
            <person name="Lei Y."/>
            <person name="Levitsky A.A."/>
            <person name="Li J."/>
            <person name="Li Z."/>
            <person name="Liang Y."/>
            <person name="Lin X."/>
            <person name="Liu X."/>
            <person name="Mattei B."/>
            <person name="McIntosh T.C."/>
            <person name="McLeod M.P."/>
            <person name="McPherson D."/>
            <person name="Merkulov G."/>
            <person name="Milshina N.V."/>
            <person name="Mobarry C."/>
            <person name="Morris J."/>
            <person name="Moshrefi A."/>
            <person name="Mount S.M."/>
            <person name="Moy M."/>
            <person name="Murphy B."/>
            <person name="Murphy L."/>
            <person name="Muzny D.M."/>
            <person name="Nelson D.L."/>
            <person name="Nelson D.R."/>
            <person name="Nelson K.A."/>
            <person name="Nixon K."/>
            <person name="Nusskern D.R."/>
            <person name="Pacleb J.M."/>
            <person name="Palazzolo M."/>
            <person name="Pittman G.S."/>
            <person name="Pan S."/>
            <person name="Pollard J."/>
            <person name="Puri V."/>
            <person name="Reese M.G."/>
            <person name="Reinert K."/>
            <person name="Remington K."/>
            <person name="Saunders R.D."/>
            <person name="Scheeler F."/>
            <person name="Shen H."/>
            <person name="Shue B.C."/>
            <person name="Siden-Kiamos I."/>
            <person name="Simpson M."/>
            <person name="Skupski M.P."/>
            <person name="Smith T."/>
            <person name="Spier E."/>
            <person name="Spradling A.C."/>
            <person name="Stapleton M."/>
            <person name="Strong R."/>
            <person name="Sun E."/>
            <person name="Svirskas R."/>
            <person name="Tector C."/>
            <person name="Turner R."/>
            <person name="Venter E."/>
            <person name="Wang A.H."/>
            <person name="Wang X."/>
            <person name="Wang Z.Y."/>
            <person name="Wassarman D.A."/>
            <person name="Weinstock G.M."/>
            <person name="Weissenbach J."/>
            <person name="Williams S.M."/>
            <person name="WoodageT"/>
            <person name="Worley K.C."/>
            <person name="Wu D."/>
            <person name="Yang S."/>
            <person name="Yao Q.A."/>
            <person name="Ye J."/>
            <person name="Yeh R.F."/>
            <person name="Zaveri J.S."/>
            <person name="Zhan M."/>
            <person name="Zhang G."/>
            <person name="Zhao Q."/>
            <person name="Zheng L."/>
            <person name="Zheng X.H."/>
            <person name="Zhong F.N."/>
            <person name="Zhong W."/>
            <person name="Zhou X."/>
            <person name="Zhu S."/>
            <person name="Zhu X."/>
            <person name="Smith H.O."/>
            <person name="Gibbs R.A."/>
            <person name="Myers E.W."/>
            <person name="Rubin G.M."/>
            <person name="Venter J.C."/>
        </authorList>
    </citation>
    <scope>NUCLEOTIDE SEQUENCE [LARGE SCALE GENOMIC DNA]</scope>
    <source>
        <strain evidence="8">Berkeley</strain>
    </source>
</reference>
<comment type="subcellular location">
    <subcellularLocation>
        <location evidence="1">Secreted</location>
    </subcellularLocation>
</comment>
<reference evidence="6 8" key="6">
    <citation type="journal article" date="2005" name="PLoS Comput. Biol.">
        <title>Combined evidence annotation of transposable elements in genome sequences.</title>
        <authorList>
            <person name="Quesneville H."/>
            <person name="Bergman C.M."/>
            <person name="Andrieu O."/>
            <person name="Autard D."/>
            <person name="Nouaud D."/>
            <person name="Ashburner M."/>
            <person name="Anxolabehere D."/>
        </authorList>
    </citation>
    <scope>NUCLEOTIDE SEQUENCE [LARGE SCALE GENOMIC DNA]</scope>
    <source>
        <strain evidence="8">Berkeley</strain>
    </source>
</reference>
<reference evidence="6" key="12">
    <citation type="journal article" date="2015" name="G3 (Bethesda)">
        <title>Gene Model Annotations for Drosophila melanogaster: The Rule-Benders.</title>
        <authorList>
            <consortium name="FlyBase Consortium"/>
            <person name="Crosby M.A."/>
            <person name="Gramates L.S."/>
            <person name="Dos Santos G."/>
            <person name="Matthews B.B."/>
            <person name="St Pierre S.E."/>
            <person name="Zhou P."/>
            <person name="Schroeder A.J."/>
            <person name="Falls K."/>
            <person name="Emmert D.B."/>
            <person name="Russo S.M."/>
            <person name="Gelbart W.M."/>
            <person name="null"/>
        </authorList>
    </citation>
    <scope>NUCLEOTIDE SEQUENCE</scope>
</reference>
<proteinExistence type="evidence at transcript level"/>
<evidence type="ECO:0000313" key="6">
    <source>
        <dbReference type="EMBL" id="ADV37576.1"/>
    </source>
</evidence>
<gene>
    <name evidence="5" type="primary">CG5195-RA</name>
    <name evidence="6" type="synonym">Dmel\CG42764</name>
    <name evidence="6 7" type="ORF">CG42764</name>
    <name evidence="6" type="ORF">Dmel_CG42764</name>
</gene>
<feature type="signal peptide" evidence="3">
    <location>
        <begin position="1"/>
        <end position="15"/>
    </location>
</feature>
<feature type="chain" id="PRO_5015087658" evidence="3">
    <location>
        <begin position="16"/>
        <end position="232"/>
    </location>
</feature>
<reference evidence="6 8" key="5">
    <citation type="journal article" date="2002" name="Genome Biol.">
        <title>Heterochromatic sequences in a Drosophila whole-genome shotgun assembly.</title>
        <authorList>
            <person name="Hoskins R.A."/>
            <person name="Smith C.D."/>
            <person name="Carlson J.W."/>
            <person name="Carvalho A.B."/>
            <person name="Halpern A."/>
            <person name="Kaminker J.S."/>
            <person name="Kennedy C."/>
            <person name="Mungall C.J."/>
            <person name="Sullivan B.A."/>
            <person name="Sutton G.G."/>
            <person name="Yasuhara J.C."/>
            <person name="Wakimoto B.T."/>
            <person name="Myers E.W."/>
            <person name="Celniker S.E."/>
            <person name="Rubin G.M."/>
            <person name="Karpen G.H."/>
        </authorList>
    </citation>
    <scope>NUCLEOTIDE SEQUENCE [LARGE SCALE GENOMIC DNA]</scope>
    <source>
        <strain evidence="8">Berkeley</strain>
    </source>
</reference>
<evidence type="ECO:0000313" key="8">
    <source>
        <dbReference type="Proteomes" id="UP000000803"/>
    </source>
</evidence>
<dbReference type="KEGG" id="dme:Dmel_CG42764"/>
<dbReference type="AlphaFoldDB" id="C0PV53"/>
<protein>
    <submittedName>
        <fullName evidence="5">MIP08568p</fullName>
    </submittedName>
</protein>
<dbReference type="Bgee" id="FBgn0261832">
    <property type="expression patterns" value="Expressed in fat body cell in testis and 16 other cell types or tissues"/>
</dbReference>
<reference evidence="8" key="3">
    <citation type="journal article" date="2002" name="Genome Biol.">
        <title>Annotation of the Drosophila melanogaster euchromatic genome: a systematic review.</title>
        <authorList>
            <person name="Misra S."/>
            <person name="Crosby M.A."/>
            <person name="Mungall C.J."/>
            <person name="Matthews B.B."/>
            <person name="Campbell K.S."/>
            <person name="Hradecky P."/>
            <person name="Huang Y."/>
            <person name="Kaminker J.S."/>
            <person name="Millburn G.H."/>
            <person name="Prochnik S.E."/>
            <person name="Smith C.D."/>
            <person name="Tupy J.L."/>
            <person name="Whitfied E.J."/>
            <person name="Bayraktaroglu L."/>
            <person name="Berman B.P."/>
            <person name="Bettencourt B.R."/>
            <person name="Celniker S.E."/>
            <person name="de Grey A.D."/>
            <person name="Drysdale R.A."/>
            <person name="Harris N.L."/>
            <person name="Richter J."/>
            <person name="Russo S."/>
            <person name="Schroeder A.J."/>
            <person name="Shu S.Q."/>
            <person name="Stapleton M."/>
            <person name="Yamada C."/>
            <person name="Ashburner M."/>
            <person name="Gelbart W.M."/>
            <person name="Rubin G.M."/>
            <person name="Lewis S.E."/>
        </authorList>
    </citation>
    <scope>GENOME REANNOTATION</scope>
    <source>
        <strain evidence="8">Berkeley</strain>
    </source>
</reference>
<dbReference type="RefSeq" id="NP_001189140.1">
    <property type="nucleotide sequence ID" value="NM_001202211.1"/>
</dbReference>
<sequence length="232" mass="26807">MLLFLFFLAFRPCLGYNVIRSEAYDAHNDHRRTWVVPELIESDELSHDAEEYAIHLATLNIPDQILYETAKDRNIRVDHLDYPLSEPENDFYTENICEFIRNECVYYWASEGAASYGIAKERRTKVEQSLADKFSAITWKSTTEMGVGWAPKDRSKKGGRKILVVRYSPAGNQPGEYAENIGDTEFLEYFKMPTREDPDRWRNGSARLSYGVVDVQICISLLVLTITFIRKA</sequence>
<reference evidence="6" key="13">
    <citation type="journal article" date="2015" name="Genome Res.">
        <title>The Release 6 reference sequence of the Drosophila melanogaster genome.</title>
        <authorList>
            <person name="Hoskins R.A."/>
            <person name="Carlson J.W."/>
            <person name="Wan K.H."/>
            <person name="Park S."/>
            <person name="Mendez I."/>
            <person name="Galle S.E."/>
            <person name="Booth B.W."/>
            <person name="Pfeiffer B.D."/>
            <person name="George R.A."/>
            <person name="Svirskas R."/>
            <person name="Krzywinski M."/>
            <person name="Schein J."/>
            <person name="Accardo M.C."/>
            <person name="Damia E."/>
            <person name="Messina G."/>
            <person name="Mendez-Lago M."/>
            <person name="de Pablos B."/>
            <person name="Demakova O.V."/>
            <person name="Andreyeva E.N."/>
            <person name="Boldyreva L.V."/>
            <person name="Marra M."/>
            <person name="Carvalho A.B."/>
            <person name="Dimitri P."/>
            <person name="Villasante A."/>
            <person name="Zhimulev I.F."/>
            <person name="Rubin G.M."/>
            <person name="Karpen G.H."/>
            <person name="Celniker S.E."/>
        </authorList>
    </citation>
    <scope>NUCLEOTIDE SEQUENCE</scope>
</reference>
<reference evidence="8" key="4">
    <citation type="journal article" date="2002" name="Genome Biol.">
        <title>The transposable elements of the Drosophila melanogaster euchromatin: a genomics perspective.</title>
        <authorList>
            <person name="Kaminker J.S."/>
            <person name="Bergman C.M."/>
            <person name="Kronmiller B."/>
            <person name="Carlson J."/>
            <person name="Svirskas R."/>
            <person name="Patel S."/>
            <person name="Frise E."/>
            <person name="Wheeler D.A."/>
            <person name="Lewis S.E."/>
            <person name="Rubin G.M."/>
            <person name="Ashburner M."/>
            <person name="Celniker S.E."/>
        </authorList>
    </citation>
    <scope>NUCLEOTIDE SEQUENCE [LARGE SCALE GENOMIC DNA]</scope>
    <source>
        <strain evidence="8">Berkeley</strain>
    </source>
</reference>
<evidence type="ECO:0000313" key="5">
    <source>
        <dbReference type="EMBL" id="ACN78603.1"/>
    </source>
</evidence>
<evidence type="ECO:0000259" key="4">
    <source>
        <dbReference type="Pfam" id="PF00188"/>
    </source>
</evidence>
<dbReference type="InterPro" id="IPR035940">
    <property type="entry name" value="CAP_sf"/>
</dbReference>
<dbReference type="PaxDb" id="7227-FBpp0292454"/>
<reference evidence="6 8" key="9">
    <citation type="journal article" date="2007" name="Science">
        <title>Sequence finishing and mapping of Drosophila melanogaster heterochromatin.</title>
        <authorList>
            <person name="Hoskins R.A."/>
            <person name="Carlson J.W."/>
            <person name="Kennedy C."/>
            <person name="Acevedo D."/>
            <person name="Evans-Holm M."/>
            <person name="Frise E."/>
            <person name="Wan K.H."/>
            <person name="Park S."/>
            <person name="Mendez-Lago M."/>
            <person name="Rossi F."/>
            <person name="Villasante A."/>
            <person name="Dimitri P."/>
            <person name="Karpen G.H."/>
            <person name="Celniker S.E."/>
        </authorList>
    </citation>
    <scope>NUCLEOTIDE SEQUENCE [LARGE SCALE GENOMIC DNA]</scope>
    <source>
        <strain evidence="8">Berkeley</strain>
    </source>
</reference>
<organism evidence="5">
    <name type="scientific">Drosophila melanogaster</name>
    <name type="common">Fruit fly</name>
    <dbReference type="NCBI Taxonomy" id="7227"/>
    <lineage>
        <taxon>Eukaryota</taxon>
        <taxon>Metazoa</taxon>
        <taxon>Ecdysozoa</taxon>
        <taxon>Arthropoda</taxon>
        <taxon>Hexapoda</taxon>
        <taxon>Insecta</taxon>
        <taxon>Pterygota</taxon>
        <taxon>Neoptera</taxon>
        <taxon>Endopterygota</taxon>
        <taxon>Diptera</taxon>
        <taxon>Brachycera</taxon>
        <taxon>Muscomorpha</taxon>
        <taxon>Ephydroidea</taxon>
        <taxon>Drosophilidae</taxon>
        <taxon>Drosophila</taxon>
        <taxon>Sophophora</taxon>
    </lineage>
</organism>
<dbReference type="AGR" id="FB:FBgn0261832"/>
<reference evidence="5" key="10">
    <citation type="submission" date="2009-03" db="EMBL/GenBank/DDBJ databases">
        <authorList>
            <person name="Carlson J."/>
            <person name="Booth B."/>
            <person name="Frise E."/>
            <person name="Sandler J."/>
            <person name="Wan K."/>
            <person name="Yu C."/>
            <person name="Celniker S."/>
        </authorList>
    </citation>
    <scope>NUCLEOTIDE SEQUENCE</scope>
</reference>
<dbReference type="InterPro" id="IPR014044">
    <property type="entry name" value="CAP_dom"/>
</dbReference>
<dbReference type="FlyBase" id="FBgn0261832">
    <property type="gene designation" value="CG42764"/>
</dbReference>